<dbReference type="VEuPathDB" id="TriTrypDB:TcCL_NonESM12574"/>
<dbReference type="EMBL" id="JABDHM010000039">
    <property type="protein sequence ID" value="KAF5221250.1"/>
    <property type="molecule type" value="Genomic_DNA"/>
</dbReference>
<dbReference type="VEuPathDB" id="TriTrypDB:C3747_208g36"/>
<feature type="compositionally biased region" description="Polar residues" evidence="2">
    <location>
        <begin position="333"/>
        <end position="351"/>
    </location>
</feature>
<reference evidence="3" key="3">
    <citation type="submission" date="2020-04" db="EMBL/GenBank/DDBJ databases">
        <authorList>
            <person name="Diaz Viraque F."/>
        </authorList>
    </citation>
    <scope>NUCLEOTIDE SEQUENCE</scope>
    <source>
        <strain evidence="3">Berenice</strain>
    </source>
</reference>
<gene>
    <name evidence="4" type="ORF">C3747_208g36</name>
    <name evidence="3" type="ORF">ECC02_005664</name>
</gene>
<evidence type="ECO:0000313" key="6">
    <source>
        <dbReference type="Proteomes" id="UP000583944"/>
    </source>
</evidence>
<dbReference type="VEuPathDB" id="TriTrypDB:TcG_02810"/>
<keyword evidence="1" id="KW-0175">Coiled coil</keyword>
<dbReference type="Proteomes" id="UP000246078">
    <property type="component" value="Unassembled WGS sequence"/>
</dbReference>
<dbReference type="SMR" id="A0A2V2VVJ0"/>
<dbReference type="VEuPathDB" id="TriTrypDB:TcCLB.506559.364"/>
<protein>
    <submittedName>
        <fullName evidence="4">Uncharacterized protein</fullName>
    </submittedName>
</protein>
<proteinExistence type="predicted"/>
<dbReference type="OrthoDB" id="78858at2759"/>
<organism evidence="4 5">
    <name type="scientific">Trypanosoma cruzi</name>
    <dbReference type="NCBI Taxonomy" id="5693"/>
    <lineage>
        <taxon>Eukaryota</taxon>
        <taxon>Discoba</taxon>
        <taxon>Euglenozoa</taxon>
        <taxon>Kinetoplastea</taxon>
        <taxon>Metakinetoplastina</taxon>
        <taxon>Trypanosomatida</taxon>
        <taxon>Trypanosomatidae</taxon>
        <taxon>Trypanosoma</taxon>
        <taxon>Schizotrypanum</taxon>
    </lineage>
</organism>
<feature type="region of interest" description="Disordered" evidence="2">
    <location>
        <begin position="332"/>
        <end position="362"/>
    </location>
</feature>
<evidence type="ECO:0000313" key="5">
    <source>
        <dbReference type="Proteomes" id="UP000246078"/>
    </source>
</evidence>
<dbReference type="VEuPathDB" id="TriTrypDB:C4B63_7g77"/>
<dbReference type="Proteomes" id="UP000583944">
    <property type="component" value="Unassembled WGS sequence"/>
</dbReference>
<dbReference type="OMA" id="PVHEMSM"/>
<evidence type="ECO:0000256" key="2">
    <source>
        <dbReference type="SAM" id="MobiDB-lite"/>
    </source>
</evidence>
<name>A0A2V2VVJ0_TRYCR</name>
<comment type="caution">
    <text evidence="4">The sequence shown here is derived from an EMBL/GenBank/DDBJ whole genome shotgun (WGS) entry which is preliminary data.</text>
</comment>
<feature type="coiled-coil region" evidence="1">
    <location>
        <begin position="277"/>
        <end position="304"/>
    </location>
</feature>
<dbReference type="VEuPathDB" id="TriTrypDB:TCSYLVIO_003865"/>
<feature type="coiled-coil region" evidence="1">
    <location>
        <begin position="94"/>
        <end position="149"/>
    </location>
</feature>
<feature type="compositionally biased region" description="Polar residues" evidence="2">
    <location>
        <begin position="184"/>
        <end position="204"/>
    </location>
</feature>
<reference evidence="3 6" key="2">
    <citation type="journal article" date="2019" name="Genome Biol. Evol.">
        <title>Nanopore Sequencing Significantly Improves Genome Assembly of the Protozoan Parasite Trypanosoma cruzi.</title>
        <authorList>
            <person name="Diaz-Viraque F."/>
            <person name="Pita S."/>
            <person name="Greif G."/>
            <person name="de Souza R.C.M."/>
            <person name="Iraola G."/>
            <person name="Robello C."/>
        </authorList>
    </citation>
    <scope>NUCLEOTIDE SEQUENCE [LARGE SCALE GENOMIC DNA]</scope>
    <source>
        <strain evidence="3 6">Berenice</strain>
    </source>
</reference>
<dbReference type="EMBL" id="PRFC01000208">
    <property type="protein sequence ID" value="PWV00402.1"/>
    <property type="molecule type" value="Genomic_DNA"/>
</dbReference>
<dbReference type="VEuPathDB" id="TriTrypDB:TcYC6_0089450"/>
<dbReference type="AlphaFoldDB" id="A0A2V2VVJ0"/>
<dbReference type="VEuPathDB" id="TriTrypDB:Tc_MARK_447"/>
<evidence type="ECO:0000313" key="3">
    <source>
        <dbReference type="EMBL" id="KAF5221250.1"/>
    </source>
</evidence>
<dbReference type="VEuPathDB" id="TriTrypDB:BCY84_18937"/>
<sequence length="362" mass="40682">MMSVSVPTTPHHEKDRVPHLMSDEELRNEYVQLRKKNASLNDECASLQMEINAIYEESVRLQQSTEIEEEKLANQLLRRLQSEELQKRRFHDLIRREEAARQKIMNQIAQIRTEKTDLAGQLGKQESLMLQLQKKLMEVVTKKSEVERELLKERRRYLDVLSTQLGLLIEGSLNEKNGEKASDAGQSVDASEQKPMESSSMDADNKTINCATSIPAFEAATTDTHVAINRLEKQLNRLLCEHAAAVQNLTSNEVCCAELAKKLDTIQQAAFLDRARASKLKEELKEAKSRLAGLERQMSQMSSSAISEESSGIPTPTLCCLRSFSLRGRTRGALSSRQRETSVSFQPSVDASDTGDDSRSCA</sequence>
<accession>A0A2V2VVJ0</accession>
<dbReference type="VEuPathDB" id="TriTrypDB:TcBrA4_0123600"/>
<feature type="region of interest" description="Disordered" evidence="2">
    <location>
        <begin position="178"/>
        <end position="204"/>
    </location>
</feature>
<evidence type="ECO:0000256" key="1">
    <source>
        <dbReference type="SAM" id="Coils"/>
    </source>
</evidence>
<dbReference type="VEuPathDB" id="TriTrypDB:ECC02_005664"/>
<evidence type="ECO:0000313" key="4">
    <source>
        <dbReference type="EMBL" id="PWV00402.1"/>
    </source>
</evidence>
<reference evidence="4 5" key="1">
    <citation type="journal article" date="2018" name="Microb. Genom.">
        <title>Expanding an expanded genome: long-read sequencing of Trypanosoma cruzi.</title>
        <authorList>
            <person name="Berna L."/>
            <person name="Rodriguez M."/>
            <person name="Chiribao M.L."/>
            <person name="Parodi-Talice A."/>
            <person name="Pita S."/>
            <person name="Rijo G."/>
            <person name="Alvarez-Valin F."/>
            <person name="Robello C."/>
        </authorList>
    </citation>
    <scope>NUCLEOTIDE SEQUENCE [LARGE SCALE GENOMIC DNA]</scope>
    <source>
        <strain evidence="4 5">TCC</strain>
    </source>
</reference>
<dbReference type="VEuPathDB" id="TriTrypDB:TCDM_04709"/>
<feature type="coiled-coil region" evidence="1">
    <location>
        <begin position="23"/>
        <end position="57"/>
    </location>
</feature>